<dbReference type="SUPFAM" id="SSF53955">
    <property type="entry name" value="Lysozyme-like"/>
    <property type="match status" value="1"/>
</dbReference>
<dbReference type="InterPro" id="IPR023346">
    <property type="entry name" value="Lysozyme-like_dom_sf"/>
</dbReference>
<evidence type="ECO:0000256" key="6">
    <source>
        <dbReference type="ARBA" id="ARBA00022645"/>
    </source>
</evidence>
<keyword evidence="19" id="KW-0812">Transmembrane</keyword>
<reference evidence="22 23" key="1">
    <citation type="submission" date="2024-01" db="EMBL/GenBank/DDBJ databases">
        <title>Uliginosibacterium soil sp. nov.</title>
        <authorList>
            <person name="Lv Y."/>
        </authorList>
    </citation>
    <scope>NUCLEOTIDE SEQUENCE [LARGE SCALE GENOMIC DNA]</scope>
    <source>
        <strain evidence="22 23">H3</strain>
    </source>
</reference>
<keyword evidence="7" id="KW-0645">Protease</keyword>
<protein>
    <submittedName>
        <fullName evidence="22">PBP1A family penicillin-binding protein</fullName>
    </submittedName>
</protein>
<dbReference type="Gene3D" id="1.10.3810.10">
    <property type="entry name" value="Biosynthetic peptidoglycan transglycosylase-like"/>
    <property type="match status" value="1"/>
</dbReference>
<comment type="catalytic activity">
    <reaction evidence="16">
        <text>Preferential cleavage: (Ac)2-L-Lys-D-Ala-|-D-Ala. Also transpeptidation of peptidyl-alanyl moieties that are N-acyl substituents of D-alanine.</text>
        <dbReference type="EC" id="3.4.16.4"/>
    </reaction>
</comment>
<keyword evidence="10" id="KW-0378">Hydrolase</keyword>
<evidence type="ECO:0000313" key="23">
    <source>
        <dbReference type="Proteomes" id="UP001331561"/>
    </source>
</evidence>
<gene>
    <name evidence="22" type="ORF">VVD49_05720</name>
</gene>
<evidence type="ECO:0000256" key="3">
    <source>
        <dbReference type="ARBA" id="ARBA00007090"/>
    </source>
</evidence>
<evidence type="ECO:0000259" key="21">
    <source>
        <dbReference type="Pfam" id="PF00912"/>
    </source>
</evidence>
<dbReference type="Proteomes" id="UP001331561">
    <property type="component" value="Unassembled WGS sequence"/>
</dbReference>
<dbReference type="InterPro" id="IPR036950">
    <property type="entry name" value="PBP_transglycosylase"/>
</dbReference>
<dbReference type="EMBL" id="JAYXHS010000001">
    <property type="protein sequence ID" value="MEC5385211.1"/>
    <property type="molecule type" value="Genomic_DNA"/>
</dbReference>
<keyword evidence="9" id="KW-0808">Transferase</keyword>
<keyword evidence="14" id="KW-0511">Multifunctional enzyme</keyword>
<evidence type="ECO:0000256" key="10">
    <source>
        <dbReference type="ARBA" id="ARBA00022801"/>
    </source>
</evidence>
<evidence type="ECO:0000256" key="2">
    <source>
        <dbReference type="ARBA" id="ARBA00004752"/>
    </source>
</evidence>
<evidence type="ECO:0000256" key="1">
    <source>
        <dbReference type="ARBA" id="ARBA00004236"/>
    </source>
</evidence>
<dbReference type="Pfam" id="PF00912">
    <property type="entry name" value="Transgly"/>
    <property type="match status" value="1"/>
</dbReference>
<evidence type="ECO:0000313" key="22">
    <source>
        <dbReference type="EMBL" id="MEC5385211.1"/>
    </source>
</evidence>
<evidence type="ECO:0000256" key="4">
    <source>
        <dbReference type="ARBA" id="ARBA00007739"/>
    </source>
</evidence>
<feature type="transmembrane region" description="Helical" evidence="19">
    <location>
        <begin position="12"/>
        <end position="35"/>
    </location>
</feature>
<evidence type="ECO:0000256" key="11">
    <source>
        <dbReference type="ARBA" id="ARBA00022960"/>
    </source>
</evidence>
<evidence type="ECO:0000256" key="14">
    <source>
        <dbReference type="ARBA" id="ARBA00023268"/>
    </source>
</evidence>
<evidence type="ECO:0000256" key="9">
    <source>
        <dbReference type="ARBA" id="ARBA00022679"/>
    </source>
</evidence>
<evidence type="ECO:0000256" key="12">
    <source>
        <dbReference type="ARBA" id="ARBA00022984"/>
    </source>
</evidence>
<dbReference type="InterPro" id="IPR001460">
    <property type="entry name" value="PCN-bd_Tpept"/>
</dbReference>
<evidence type="ECO:0000256" key="15">
    <source>
        <dbReference type="ARBA" id="ARBA00023316"/>
    </source>
</evidence>
<feature type="region of interest" description="Disordered" evidence="18">
    <location>
        <begin position="795"/>
        <end position="820"/>
    </location>
</feature>
<organism evidence="22 23">
    <name type="scientific">Uliginosibacterium silvisoli</name>
    <dbReference type="NCBI Taxonomy" id="3114758"/>
    <lineage>
        <taxon>Bacteria</taxon>
        <taxon>Pseudomonadati</taxon>
        <taxon>Pseudomonadota</taxon>
        <taxon>Betaproteobacteria</taxon>
        <taxon>Rhodocyclales</taxon>
        <taxon>Zoogloeaceae</taxon>
        <taxon>Uliginosibacterium</taxon>
    </lineage>
</organism>
<keyword evidence="13 19" id="KW-0472">Membrane</keyword>
<evidence type="ECO:0000259" key="20">
    <source>
        <dbReference type="Pfam" id="PF00905"/>
    </source>
</evidence>
<comment type="similarity">
    <text evidence="4">In the N-terminal section; belongs to the glycosyltransferase 51 family.</text>
</comment>
<feature type="domain" description="Penicillin-binding protein transpeptidase" evidence="20">
    <location>
        <begin position="410"/>
        <end position="650"/>
    </location>
</feature>
<keyword evidence="19" id="KW-1133">Transmembrane helix</keyword>
<feature type="compositionally biased region" description="Low complexity" evidence="18">
    <location>
        <begin position="800"/>
        <end position="820"/>
    </location>
</feature>
<evidence type="ECO:0000256" key="13">
    <source>
        <dbReference type="ARBA" id="ARBA00023136"/>
    </source>
</evidence>
<name>A0ABU6K179_9RHOO</name>
<dbReference type="Pfam" id="PF00905">
    <property type="entry name" value="Transpeptidase"/>
    <property type="match status" value="1"/>
</dbReference>
<dbReference type="PANTHER" id="PTHR32282:SF11">
    <property type="entry name" value="PENICILLIN-BINDING PROTEIN 1B"/>
    <property type="match status" value="1"/>
</dbReference>
<keyword evidence="15" id="KW-0961">Cell wall biogenesis/degradation</keyword>
<evidence type="ECO:0000256" key="8">
    <source>
        <dbReference type="ARBA" id="ARBA00022676"/>
    </source>
</evidence>
<dbReference type="InterPro" id="IPR050396">
    <property type="entry name" value="Glycosyltr_51/Transpeptidase"/>
</dbReference>
<accession>A0ABU6K179</accession>
<comment type="pathway">
    <text evidence="2">Cell wall biogenesis; peptidoglycan biosynthesis.</text>
</comment>
<keyword evidence="6" id="KW-0121">Carboxypeptidase</keyword>
<dbReference type="Gene3D" id="3.40.710.10">
    <property type="entry name" value="DD-peptidase/beta-lactamase superfamily"/>
    <property type="match status" value="2"/>
</dbReference>
<comment type="similarity">
    <text evidence="3">In the C-terminal section; belongs to the transpeptidase family.</text>
</comment>
<dbReference type="InterPro" id="IPR001264">
    <property type="entry name" value="Glyco_trans_51"/>
</dbReference>
<dbReference type="InterPro" id="IPR012338">
    <property type="entry name" value="Beta-lactam/transpept-like"/>
</dbReference>
<keyword evidence="12" id="KW-0573">Peptidoglycan synthesis</keyword>
<comment type="caution">
    <text evidence="22">The sequence shown here is derived from an EMBL/GenBank/DDBJ whole genome shotgun (WGS) entry which is preliminary data.</text>
</comment>
<dbReference type="NCBIfam" id="TIGR02074">
    <property type="entry name" value="PBP_1a_fam"/>
    <property type="match status" value="1"/>
</dbReference>
<evidence type="ECO:0000256" key="17">
    <source>
        <dbReference type="ARBA" id="ARBA00049902"/>
    </source>
</evidence>
<dbReference type="SUPFAM" id="SSF56601">
    <property type="entry name" value="beta-lactamase/transpeptidase-like"/>
    <property type="match status" value="1"/>
</dbReference>
<keyword evidence="11" id="KW-0133">Cell shape</keyword>
<dbReference type="PANTHER" id="PTHR32282">
    <property type="entry name" value="BINDING PROTEIN TRANSPEPTIDASE, PUTATIVE-RELATED"/>
    <property type="match status" value="1"/>
</dbReference>
<feature type="domain" description="Glycosyl transferase family 51" evidence="21">
    <location>
        <begin position="60"/>
        <end position="235"/>
    </location>
</feature>
<evidence type="ECO:0000256" key="19">
    <source>
        <dbReference type="SAM" id="Phobius"/>
    </source>
</evidence>
<keyword evidence="23" id="KW-1185">Reference proteome</keyword>
<comment type="subcellular location">
    <subcellularLocation>
        <location evidence="1">Cell membrane</location>
    </subcellularLocation>
</comment>
<comment type="catalytic activity">
    <reaction evidence="17">
        <text>[GlcNAc-(1-&gt;4)-Mur2Ac(oyl-L-Ala-gamma-D-Glu-L-Lys-D-Ala-D-Ala)](n)-di-trans,octa-cis-undecaprenyl diphosphate + beta-D-GlcNAc-(1-&gt;4)-Mur2Ac(oyl-L-Ala-gamma-D-Glu-L-Lys-D-Ala-D-Ala)-di-trans,octa-cis-undecaprenyl diphosphate = [GlcNAc-(1-&gt;4)-Mur2Ac(oyl-L-Ala-gamma-D-Glu-L-Lys-D-Ala-D-Ala)](n+1)-di-trans,octa-cis-undecaprenyl diphosphate + di-trans,octa-cis-undecaprenyl diphosphate + H(+)</text>
        <dbReference type="Rhea" id="RHEA:23708"/>
        <dbReference type="Rhea" id="RHEA-COMP:9602"/>
        <dbReference type="Rhea" id="RHEA-COMP:9603"/>
        <dbReference type="ChEBI" id="CHEBI:15378"/>
        <dbReference type="ChEBI" id="CHEBI:58405"/>
        <dbReference type="ChEBI" id="CHEBI:60033"/>
        <dbReference type="ChEBI" id="CHEBI:78435"/>
        <dbReference type="EC" id="2.4.99.28"/>
    </reaction>
</comment>
<evidence type="ECO:0000256" key="16">
    <source>
        <dbReference type="ARBA" id="ARBA00034000"/>
    </source>
</evidence>
<keyword evidence="5" id="KW-1003">Cell membrane</keyword>
<proteinExistence type="inferred from homology"/>
<dbReference type="RefSeq" id="WP_327598171.1">
    <property type="nucleotide sequence ID" value="NZ_JAYXHS010000001.1"/>
</dbReference>
<evidence type="ECO:0000256" key="18">
    <source>
        <dbReference type="SAM" id="MobiDB-lite"/>
    </source>
</evidence>
<evidence type="ECO:0000256" key="5">
    <source>
        <dbReference type="ARBA" id="ARBA00022475"/>
    </source>
</evidence>
<evidence type="ECO:0000256" key="7">
    <source>
        <dbReference type="ARBA" id="ARBA00022670"/>
    </source>
</evidence>
<sequence length="847" mass="92418">MNPSVRAFLRQTLRVTLAAAFTVCAIAVVYVLVLIPGLPGVDQLHEARNAQPSVLLALDGTPIASFSQKQQKRVTLAEVSPHVVAALLATEDRRFYDHHGLDLRRTVSAVGHTLTGDMQGGSTITQQLARNLFPEEIGRARTLNRKVRELITALRIERAYTKDQILETYLNTVPFLYNVVGIEMAAHTYYDKPAADLDVLESATLIGMLKGASYYNPVTNPERAQRRRNVVLGQMVKYDSLPAADRAVMKDKPLNIRFSRPNDITGVAPHFATHVRKWLVEWADQQDLNLYRDGLVIQTTIDLRLQEAATNAVERQAQALQAIADVEWSQSATPQSSATASYVSMRRKVEPFRHFWRTHPELQAAFLRETPEYRQAIADGATPAAAIETLSRDDKLLAAVRAGKTRLEAGFLAMDPRSGEVRAWVGSRDFSTDQYDHVIQAERQPGSTFKPFVYGAALERGMTPDRQYEDKTIEYRAVDGSVWRPTDMDGSTGEQMSLREGLIHSKNTITAQVMQDVGVQSVVRLAQSLGVNQSKLDPVPSLALGTSPVTLMEMVTAYSTIADQGKYHKPVFIRSIADRHGKVLAEFGHPAGSTGDAGTGTQVMSQNAALELIDMMRGVVNRGTGTAVKTRFGVVADIAGKTGTTQNNTDGWFILMHPDLVAGAWVGFNDQRVTMRSNYWGQGGHNAILIVGDFFSNSMKRRIVDAKAQFPAAPSSSLLARYEVQQQDWENEAGAVVDGTPPADTATHAPANVIIRGDANGVVIENVRDGNVSVTPVGEPRPARSAEELEKVLGGMGRDPASGANAPAPRPAATPANMPASVPRIETRPAARTDGVTLRSVAWVLQA</sequence>
<keyword evidence="8" id="KW-0328">Glycosyltransferase</keyword>